<comment type="pathway">
    <text evidence="7">Amino-acid degradation; L-kynurenine degradation; kynurenate from L-kynurenine: step 1/2.</text>
</comment>
<proteinExistence type="inferred from homology"/>
<dbReference type="CDD" id="cd00609">
    <property type="entry name" value="AAT_like"/>
    <property type="match status" value="1"/>
</dbReference>
<dbReference type="GO" id="GO:0016212">
    <property type="term" value="F:kynurenine-oxoglutarate transaminase activity"/>
    <property type="evidence" value="ECO:0007669"/>
    <property type="project" value="UniProtKB-ARBA"/>
</dbReference>
<dbReference type="InterPro" id="IPR015421">
    <property type="entry name" value="PyrdxlP-dep_Trfase_major"/>
</dbReference>
<dbReference type="AlphaFoldDB" id="A0A7R8XBD4"/>
<evidence type="ECO:0000313" key="9">
    <source>
        <dbReference type="EMBL" id="CAD7243182.1"/>
    </source>
</evidence>
<evidence type="ECO:0000256" key="6">
    <source>
        <dbReference type="ARBA" id="ARBA00022898"/>
    </source>
</evidence>
<dbReference type="InterPro" id="IPR051326">
    <property type="entry name" value="Kynurenine-oxoglutarate_AT"/>
</dbReference>
<evidence type="ECO:0000256" key="4">
    <source>
        <dbReference type="ARBA" id="ARBA00022576"/>
    </source>
</evidence>
<comment type="subunit">
    <text evidence="3">Homodimer.</text>
</comment>
<dbReference type="PANTHER" id="PTHR43807">
    <property type="entry name" value="FI04487P"/>
    <property type="match status" value="1"/>
</dbReference>
<dbReference type="InterPro" id="IPR015422">
    <property type="entry name" value="PyrdxlP-dep_Trfase_small"/>
</dbReference>
<dbReference type="OrthoDB" id="2414662at2759"/>
<feature type="domain" description="Aminotransferase class I/classII large" evidence="8">
    <location>
        <begin position="10"/>
        <end position="262"/>
    </location>
</feature>
<evidence type="ECO:0000256" key="3">
    <source>
        <dbReference type="ARBA" id="ARBA00011738"/>
    </source>
</evidence>
<evidence type="ECO:0000313" key="10">
    <source>
        <dbReference type="Proteomes" id="UP000677054"/>
    </source>
</evidence>
<name>A0A7R8XBD4_9CRUS</name>
<evidence type="ECO:0000256" key="2">
    <source>
        <dbReference type="ARBA" id="ARBA00007441"/>
    </source>
</evidence>
<evidence type="ECO:0000256" key="1">
    <source>
        <dbReference type="ARBA" id="ARBA00001933"/>
    </source>
</evidence>
<comment type="cofactor">
    <cofactor evidence="1">
        <name>pyridoxal 5'-phosphate</name>
        <dbReference type="ChEBI" id="CHEBI:597326"/>
    </cofactor>
</comment>
<dbReference type="Gene3D" id="3.40.640.10">
    <property type="entry name" value="Type I PLP-dependent aspartate aminotransferase-like (Major domain)"/>
    <property type="match status" value="2"/>
</dbReference>
<dbReference type="FunFam" id="3.40.640.10:FF:000024">
    <property type="entry name" value="Kynurenine--oxoglutarate transaminase 3"/>
    <property type="match status" value="1"/>
</dbReference>
<keyword evidence="5" id="KW-0808">Transferase</keyword>
<gene>
    <name evidence="9" type="ORF">DSTB1V02_LOCUS3115</name>
</gene>
<dbReference type="EMBL" id="CAJPEV010000381">
    <property type="protein sequence ID" value="CAG0884680.1"/>
    <property type="molecule type" value="Genomic_DNA"/>
</dbReference>
<organism evidence="9">
    <name type="scientific">Darwinula stevensoni</name>
    <dbReference type="NCBI Taxonomy" id="69355"/>
    <lineage>
        <taxon>Eukaryota</taxon>
        <taxon>Metazoa</taxon>
        <taxon>Ecdysozoa</taxon>
        <taxon>Arthropoda</taxon>
        <taxon>Crustacea</taxon>
        <taxon>Oligostraca</taxon>
        <taxon>Ostracoda</taxon>
        <taxon>Podocopa</taxon>
        <taxon>Podocopida</taxon>
        <taxon>Darwinulocopina</taxon>
        <taxon>Darwinuloidea</taxon>
        <taxon>Darwinulidae</taxon>
        <taxon>Darwinula</taxon>
    </lineage>
</organism>
<dbReference type="UniPathway" id="UPA00334">
    <property type="reaction ID" value="UER00726"/>
</dbReference>
<keyword evidence="6" id="KW-0663">Pyridoxal phosphate</keyword>
<evidence type="ECO:0000256" key="7">
    <source>
        <dbReference type="ARBA" id="ARBA00024016"/>
    </source>
</evidence>
<dbReference type="PANTHER" id="PTHR43807:SF20">
    <property type="entry name" value="FI04487P"/>
    <property type="match status" value="1"/>
</dbReference>
<dbReference type="GO" id="GO:0097053">
    <property type="term" value="P:L-kynurenine catabolic process"/>
    <property type="evidence" value="ECO:0007669"/>
    <property type="project" value="UniProtKB-UniPathway"/>
</dbReference>
<dbReference type="InterPro" id="IPR004839">
    <property type="entry name" value="Aminotransferase_I/II_large"/>
</dbReference>
<dbReference type="SUPFAM" id="SSF53383">
    <property type="entry name" value="PLP-dependent transferases"/>
    <property type="match status" value="2"/>
</dbReference>
<dbReference type="InterPro" id="IPR015424">
    <property type="entry name" value="PyrdxlP-dep_Trfase"/>
</dbReference>
<sequence length="455" mass="52117">MYSKLISRDVDANKEILVTVGAYEALFCAIMGNVDPGDEVIIIEPYFDCYEPMVKLAGGTPVYIPLRLDLILRDWRLDKAELASKFNEKTKAIIVNTPHNPIGKVFERDELEMIADLCKKYNALAIMDEVYEWLVFKGHEHVRMATLDGMWERTVTIGSAGKTFSTTGWKLGWAYGPHYILKNLQTVHQNAIYTCSTPIQEAVAQGLELEMGRLNQPNCYFNELPALLEPKRDFMVKFLRDFGMKPTIPDGGYFMMADWSKLATLDGMWERTVTIGSAGKTFSTTGWKLGWAYGPHYILKNLQTVHQNAIYTCSTPIQEAVAQGLELEMGRLNQPNCYFNELPALLEPKRDFMVKFLRDFGMKPTIPDGGYFMMADWSKLADKVMFEGETDPNKDYRFVKWMSRHKKLQGIPPSAFYSPKNKYLGENFIRFCFIKEDALLQKAADILCEWKKSFD</sequence>
<dbReference type="Gene3D" id="3.90.1150.10">
    <property type="entry name" value="Aspartate Aminotransferase, domain 1"/>
    <property type="match status" value="1"/>
</dbReference>
<reference evidence="9" key="1">
    <citation type="submission" date="2020-11" db="EMBL/GenBank/DDBJ databases">
        <authorList>
            <person name="Tran Van P."/>
        </authorList>
    </citation>
    <scope>NUCLEOTIDE SEQUENCE</scope>
</reference>
<dbReference type="GO" id="GO:0005739">
    <property type="term" value="C:mitochondrion"/>
    <property type="evidence" value="ECO:0007669"/>
    <property type="project" value="TreeGrafter"/>
</dbReference>
<evidence type="ECO:0000256" key="5">
    <source>
        <dbReference type="ARBA" id="ARBA00022679"/>
    </source>
</evidence>
<keyword evidence="4" id="KW-0032">Aminotransferase</keyword>
<dbReference type="Proteomes" id="UP000677054">
    <property type="component" value="Unassembled WGS sequence"/>
</dbReference>
<feature type="domain" description="Aminotransferase class I/classII large" evidence="8">
    <location>
        <begin position="270"/>
        <end position="445"/>
    </location>
</feature>
<comment type="similarity">
    <text evidence="2">Belongs to the class-I pyridoxal-phosphate-dependent aminotransferase family.</text>
</comment>
<dbReference type="GO" id="GO:0030170">
    <property type="term" value="F:pyridoxal phosphate binding"/>
    <property type="evidence" value="ECO:0007669"/>
    <property type="project" value="InterPro"/>
</dbReference>
<accession>A0A7R8XBD4</accession>
<evidence type="ECO:0000259" key="8">
    <source>
        <dbReference type="Pfam" id="PF00155"/>
    </source>
</evidence>
<dbReference type="EMBL" id="LR899898">
    <property type="protein sequence ID" value="CAD7243182.1"/>
    <property type="molecule type" value="Genomic_DNA"/>
</dbReference>
<dbReference type="Pfam" id="PF00155">
    <property type="entry name" value="Aminotran_1_2"/>
    <property type="match status" value="2"/>
</dbReference>
<dbReference type="FunFam" id="3.90.1150.10:FF:000021">
    <property type="entry name" value="Kynurenine--oxoglutarate transaminase 3"/>
    <property type="match status" value="1"/>
</dbReference>
<keyword evidence="10" id="KW-1185">Reference proteome</keyword>
<protein>
    <recommendedName>
        <fullName evidence="8">Aminotransferase class I/classII large domain-containing protein</fullName>
    </recommendedName>
</protein>